<dbReference type="STRING" id="240302.BN982_01596"/>
<dbReference type="Pfam" id="PF11495">
    <property type="entry name" value="Regulator_TrmB"/>
    <property type="match status" value="1"/>
</dbReference>
<dbReference type="CDD" id="cd09124">
    <property type="entry name" value="PLDc_like_TrmB_middle"/>
    <property type="match status" value="1"/>
</dbReference>
<dbReference type="RefSeq" id="WP_075035215.1">
    <property type="nucleotide sequence ID" value="NZ_FOSB01000002.1"/>
</dbReference>
<dbReference type="InterPro" id="IPR002831">
    <property type="entry name" value="Tscrpt_reg_TrmB_N"/>
</dbReference>
<protein>
    <submittedName>
        <fullName evidence="3">Transcriptional regulator TrmB</fullName>
    </submittedName>
</protein>
<dbReference type="InterPro" id="IPR036390">
    <property type="entry name" value="WH_DNA-bd_sf"/>
</dbReference>
<dbReference type="Proteomes" id="UP000183557">
    <property type="component" value="Unassembled WGS sequence"/>
</dbReference>
<evidence type="ECO:0000313" key="3">
    <source>
        <dbReference type="EMBL" id="SFJ42330.1"/>
    </source>
</evidence>
<dbReference type="Gene3D" id="1.10.10.10">
    <property type="entry name" value="Winged helix-like DNA-binding domain superfamily/Winged helix DNA-binding domain"/>
    <property type="match status" value="1"/>
</dbReference>
<dbReference type="InterPro" id="IPR036388">
    <property type="entry name" value="WH-like_DNA-bd_sf"/>
</dbReference>
<dbReference type="PANTHER" id="PTHR34293">
    <property type="entry name" value="HTH-TYPE TRANSCRIPTIONAL REGULATOR TRMBL2"/>
    <property type="match status" value="1"/>
</dbReference>
<name>A0A1I3R8G3_HALDA</name>
<dbReference type="AlphaFoldDB" id="A0A1I3R8G3"/>
<keyword evidence="4" id="KW-1185">Reference proteome</keyword>
<proteinExistence type="predicted"/>
<dbReference type="SUPFAM" id="SSF46785">
    <property type="entry name" value="Winged helix' DNA-binding domain"/>
    <property type="match status" value="1"/>
</dbReference>
<dbReference type="SUPFAM" id="SSF56024">
    <property type="entry name" value="Phospholipase D/nuclease"/>
    <property type="match status" value="1"/>
</dbReference>
<sequence>MLQKFGFTQYESQVFEALTASKEPMSATTIVKYSQVPKSKVYEVLQRLGEKGLILTSFSERKKLYTALPLETTIEKLTAEFEANVEEMRNKQISVPNSDERVWTLQNDESIQALIKERLQKAEKEILITGWNDELFHLIPLLEDKKRQGVKVELLSVGELKTGNLHAHVLLPDEKHEALERHKLIIVDHEEILFAGVEQENFQGIHTSSKPMVKFFSEFFYHDVALTEITKKYHDILMADEDIKEILMKLRY</sequence>
<accession>A0A1I3R8G3</accession>
<dbReference type="OrthoDB" id="1493540at2"/>
<dbReference type="InterPro" id="IPR021586">
    <property type="entry name" value="Tscrpt_reg_TrmB_C"/>
</dbReference>
<gene>
    <name evidence="3" type="ORF">SAMN04487936_102105</name>
</gene>
<dbReference type="PANTHER" id="PTHR34293:SF1">
    <property type="entry name" value="HTH-TYPE TRANSCRIPTIONAL REGULATOR TRMBL2"/>
    <property type="match status" value="1"/>
</dbReference>
<dbReference type="InterPro" id="IPR051797">
    <property type="entry name" value="TrmB-like"/>
</dbReference>
<dbReference type="EMBL" id="FOSB01000002">
    <property type="protein sequence ID" value="SFJ42330.1"/>
    <property type="molecule type" value="Genomic_DNA"/>
</dbReference>
<reference evidence="4" key="1">
    <citation type="submission" date="2016-10" db="EMBL/GenBank/DDBJ databases">
        <authorList>
            <person name="Varghese N."/>
            <person name="Submissions S."/>
        </authorList>
    </citation>
    <scope>NUCLEOTIDE SEQUENCE [LARGE SCALE GENOMIC DNA]</scope>
    <source>
        <strain evidence="4">CGMCC 1.3704</strain>
    </source>
</reference>
<feature type="domain" description="Transcription regulator TrmB C-terminal" evidence="2">
    <location>
        <begin position="101"/>
        <end position="223"/>
    </location>
</feature>
<feature type="domain" description="Transcription regulator TrmB N-terminal" evidence="1">
    <location>
        <begin position="2"/>
        <end position="71"/>
    </location>
</feature>
<evidence type="ECO:0000259" key="1">
    <source>
        <dbReference type="Pfam" id="PF01978"/>
    </source>
</evidence>
<organism evidence="3 4">
    <name type="scientific">Halobacillus dabanensis</name>
    <dbReference type="NCBI Taxonomy" id="240302"/>
    <lineage>
        <taxon>Bacteria</taxon>
        <taxon>Bacillati</taxon>
        <taxon>Bacillota</taxon>
        <taxon>Bacilli</taxon>
        <taxon>Bacillales</taxon>
        <taxon>Bacillaceae</taxon>
        <taxon>Halobacillus</taxon>
    </lineage>
</organism>
<dbReference type="Pfam" id="PF01978">
    <property type="entry name" value="TrmB"/>
    <property type="match status" value="1"/>
</dbReference>
<evidence type="ECO:0000259" key="2">
    <source>
        <dbReference type="Pfam" id="PF11495"/>
    </source>
</evidence>
<evidence type="ECO:0000313" key="4">
    <source>
        <dbReference type="Proteomes" id="UP000183557"/>
    </source>
</evidence>